<dbReference type="SUPFAM" id="SSF51556">
    <property type="entry name" value="Metallo-dependent hydrolases"/>
    <property type="match status" value="1"/>
</dbReference>
<dbReference type="Gene3D" id="2.30.40.10">
    <property type="entry name" value="Urease, subunit C, domain 1"/>
    <property type="match status" value="1"/>
</dbReference>
<dbReference type="InterPro" id="IPR033932">
    <property type="entry name" value="YtcJ-like"/>
</dbReference>
<proteinExistence type="predicted"/>
<evidence type="ECO:0000313" key="3">
    <source>
        <dbReference type="RefSeq" id="XP_030532163.1"/>
    </source>
</evidence>
<dbReference type="PANTHER" id="PTHR22642">
    <property type="entry name" value="IMIDAZOLONEPROPIONASE"/>
    <property type="match status" value="1"/>
</dbReference>
<dbReference type="GeneID" id="115742176"/>
<dbReference type="Proteomes" id="UP000827889">
    <property type="component" value="Chromosome 5"/>
</dbReference>
<feature type="domain" description="Amidohydrolase 3" evidence="1">
    <location>
        <begin position="93"/>
        <end position="585"/>
    </location>
</feature>
<organism evidence="2 3">
    <name type="scientific">Rhodamnia argentea</name>
    <dbReference type="NCBI Taxonomy" id="178133"/>
    <lineage>
        <taxon>Eukaryota</taxon>
        <taxon>Viridiplantae</taxon>
        <taxon>Streptophyta</taxon>
        <taxon>Embryophyta</taxon>
        <taxon>Tracheophyta</taxon>
        <taxon>Spermatophyta</taxon>
        <taxon>Magnoliopsida</taxon>
        <taxon>eudicotyledons</taxon>
        <taxon>Gunneridae</taxon>
        <taxon>Pentapetalae</taxon>
        <taxon>rosids</taxon>
        <taxon>malvids</taxon>
        <taxon>Myrtales</taxon>
        <taxon>Myrtaceae</taxon>
        <taxon>Myrtoideae</taxon>
        <taxon>Myrteae</taxon>
        <taxon>Australasian group</taxon>
        <taxon>Rhodamnia</taxon>
    </lineage>
</organism>
<evidence type="ECO:0000259" key="1">
    <source>
        <dbReference type="Pfam" id="PF07969"/>
    </source>
</evidence>
<dbReference type="InterPro" id="IPR013108">
    <property type="entry name" value="Amidohydro_3"/>
</dbReference>
<dbReference type="SUPFAM" id="SSF51338">
    <property type="entry name" value="Composite domain of metallo-dependent hydrolases"/>
    <property type="match status" value="1"/>
</dbReference>
<evidence type="ECO:0000313" key="2">
    <source>
        <dbReference type="Proteomes" id="UP000827889"/>
    </source>
</evidence>
<sequence length="589" mass="64158">MNLSIVISASAALLLSILSLRLLDAYYWSSIRSLLPFTRSSPVADLIVWNGTIYTSDASLLFADSMAIRSGRVLRVGSYSSLKELVHSGTKQLDLGGKVVVSGFIDSHVHMIFGGLQMGRVELRAVNRKEEFVRTIEEAARNSKSGSWILGGGWNNDLWGGELPVASWIDEVTPANPVWVTRMDGHMGLANSVALEVAGVSKLSKDPKGGTIARTADGELTGLLIDSAMKLFLGSIPEVSLNERREALVRASKYVLTKGVTTVVDFGRYYPGAPVEFSWQDFSDVYQWADSSGRMIMRVCLFFPMETWQLLLDQINKFGRVLSQWIYLGGVKAFADGSLGSSSALFHEPYVNEPHNRGLQLIEHERLLNMTVASDKSGLQVIAQPLFCCFQVAIHAIGDKANDLVLDVYQSVTSINGVRDRRFRIEHAQHLAMGAAARFSQHGIIASVQPDHLLDDADSASKKLGKERADLGSYLFQSLLGSNGSLAFGSDWPVVDIDPLHSIRTAIKRIPPGWEDPWGRTECLTLKEALNAYTISAAQACFLDNDLGSLAPGKLADFVILSTDSWDQLAAGGSASVVATYVGGVRSFP</sequence>
<reference evidence="3" key="1">
    <citation type="submission" date="2025-08" db="UniProtKB">
        <authorList>
            <consortium name="RefSeq"/>
        </authorList>
    </citation>
    <scope>IDENTIFICATION</scope>
    <source>
        <tissue evidence="3">Leaf</tissue>
    </source>
</reference>
<dbReference type="RefSeq" id="XP_030532163.1">
    <property type="nucleotide sequence ID" value="XM_030676303.2"/>
</dbReference>
<dbReference type="KEGG" id="rarg:115742176"/>
<dbReference type="OrthoDB" id="3501663at2759"/>
<dbReference type="CDD" id="cd01300">
    <property type="entry name" value="YtcJ_like"/>
    <property type="match status" value="1"/>
</dbReference>
<dbReference type="InterPro" id="IPR011059">
    <property type="entry name" value="Metal-dep_hydrolase_composite"/>
</dbReference>
<dbReference type="GO" id="GO:0016810">
    <property type="term" value="F:hydrolase activity, acting on carbon-nitrogen (but not peptide) bonds"/>
    <property type="evidence" value="ECO:0007669"/>
    <property type="project" value="InterPro"/>
</dbReference>
<protein>
    <submittedName>
        <fullName evidence="3">Protein LONG AFTER FAR-RED 3 isoform X1</fullName>
    </submittedName>
</protein>
<accession>A0A8B8PDN8</accession>
<dbReference type="Gene3D" id="3.10.310.70">
    <property type="match status" value="1"/>
</dbReference>
<keyword evidence="2" id="KW-1185">Reference proteome</keyword>
<dbReference type="Pfam" id="PF07969">
    <property type="entry name" value="Amidohydro_3"/>
    <property type="match status" value="1"/>
</dbReference>
<name>A0A8B8PDN8_9MYRT</name>
<gene>
    <name evidence="3" type="primary">LOC115742176</name>
</gene>
<dbReference type="InterPro" id="IPR032466">
    <property type="entry name" value="Metal_Hydrolase"/>
</dbReference>
<dbReference type="Gene3D" id="3.20.20.140">
    <property type="entry name" value="Metal-dependent hydrolases"/>
    <property type="match status" value="1"/>
</dbReference>
<dbReference type="AlphaFoldDB" id="A0A8B8PDN8"/>
<dbReference type="PANTHER" id="PTHR22642:SF2">
    <property type="entry name" value="PROTEIN LONG AFTER FAR-RED 3"/>
    <property type="match status" value="1"/>
</dbReference>